<dbReference type="PROSITE" id="PS51375">
    <property type="entry name" value="PPR"/>
    <property type="match status" value="3"/>
</dbReference>
<dbReference type="Gene3D" id="1.25.40.10">
    <property type="entry name" value="Tetratricopeptide repeat domain"/>
    <property type="match status" value="3"/>
</dbReference>
<name>A0AA38UKH1_9AGAR</name>
<dbReference type="Pfam" id="PF23276">
    <property type="entry name" value="TPR_24"/>
    <property type="match status" value="1"/>
</dbReference>
<dbReference type="AlphaFoldDB" id="A0AA38UKH1"/>
<feature type="domain" description="Pentatricopeptide repeat-containing protein-mitochondrial" evidence="3">
    <location>
        <begin position="294"/>
        <end position="424"/>
    </location>
</feature>
<evidence type="ECO:0000259" key="3">
    <source>
        <dbReference type="Pfam" id="PF23276"/>
    </source>
</evidence>
<sequence length="571" mass="63669">MLQSSRSSVRRVSTRIARCSQGKPAIVNKRAFSLQSDTAAVSSEKFEYPPIGSSSADALRSKPFRFDGASSADFQKTRDGSNLARANAQLASAATRGDSQRALEVVVDMKRHKTKPDLDTYNYLLRSMSNNARSADAWAVFEDMKSYGIQPDVKTFNALIEAHQHRNSAYLWPIVRAMEEMGVEPNAATYGLIINYCVGSKNIENALRYLNIMKSKGIEPELRTLQTIVEIAAESGHARLALDIVNSFESDSVRRLESDVWINCLTAASSCLWKDGVLQCWDYVVQELNLNPGEGLCVAVLHTAARHGLPGLATDVFRVLKLTGIPLEEHHFAALIEAFCRAGQIKEAFLTVDIMQESVPVLPSTLLPLLEHVGKDIDTFDSTWGLMDEIHKERPLHPSSLNILIRAAVSLGDLQRAVGAYKSFADYGIQGDRETFHRLLQGAISAGHHRLGTRILEDMKKTDIEFDSRTYELLIQLALTQETYEDAFQYLEEMKSAGFKPSMNVYKSLVKKCSRTGDPRYTIACEEMEEMGYKADDDFIRSAKNAFLINADEFNAQLEAQGKNLTESQLF</sequence>
<dbReference type="PANTHER" id="PTHR46862">
    <property type="entry name" value="OS07G0661900 PROTEIN"/>
    <property type="match status" value="1"/>
</dbReference>
<dbReference type="InterPro" id="IPR002885">
    <property type="entry name" value="PPR_rpt"/>
</dbReference>
<feature type="repeat" description="PPR" evidence="2">
    <location>
        <begin position="117"/>
        <end position="151"/>
    </location>
</feature>
<reference evidence="4" key="1">
    <citation type="submission" date="2022-08" db="EMBL/GenBank/DDBJ databases">
        <authorList>
            <consortium name="DOE Joint Genome Institute"/>
            <person name="Min B."/>
            <person name="Riley R."/>
            <person name="Sierra-Patev S."/>
            <person name="Naranjo-Ortiz M."/>
            <person name="Looney B."/>
            <person name="Konkel Z."/>
            <person name="Slot J.C."/>
            <person name="Sakamoto Y."/>
            <person name="Steenwyk J.L."/>
            <person name="Rokas A."/>
            <person name="Carro J."/>
            <person name="Camarero S."/>
            <person name="Ferreira P."/>
            <person name="Molpeceres G."/>
            <person name="Ruiz-Duenas F.J."/>
            <person name="Serrano A."/>
            <person name="Henrissat B."/>
            <person name="Drula E."/>
            <person name="Hughes K.W."/>
            <person name="Mata J.L."/>
            <person name="Ishikawa N.K."/>
            <person name="Vargas-Isla R."/>
            <person name="Ushijima S."/>
            <person name="Smith C.A."/>
            <person name="Ahrendt S."/>
            <person name="Andreopoulos W."/>
            <person name="He G."/>
            <person name="Labutti K."/>
            <person name="Lipzen A."/>
            <person name="Ng V."/>
            <person name="Sandor L."/>
            <person name="Barry K."/>
            <person name="Martinez A.T."/>
            <person name="Xiao Y."/>
            <person name="Gibbons J.G."/>
            <person name="Terashima K."/>
            <person name="Hibbett D.S."/>
            <person name="Grigoriev I.V."/>
        </authorList>
    </citation>
    <scope>NUCLEOTIDE SEQUENCE</scope>
    <source>
        <strain evidence="4">TFB9207</strain>
    </source>
</reference>
<organism evidence="4 5">
    <name type="scientific">Lentinula raphanica</name>
    <dbReference type="NCBI Taxonomy" id="153919"/>
    <lineage>
        <taxon>Eukaryota</taxon>
        <taxon>Fungi</taxon>
        <taxon>Dikarya</taxon>
        <taxon>Basidiomycota</taxon>
        <taxon>Agaricomycotina</taxon>
        <taxon>Agaricomycetes</taxon>
        <taxon>Agaricomycetidae</taxon>
        <taxon>Agaricales</taxon>
        <taxon>Marasmiineae</taxon>
        <taxon>Omphalotaceae</taxon>
        <taxon>Lentinula</taxon>
    </lineage>
</organism>
<accession>A0AA38UKH1</accession>
<evidence type="ECO:0000256" key="1">
    <source>
        <dbReference type="ARBA" id="ARBA00022737"/>
    </source>
</evidence>
<protein>
    <recommendedName>
        <fullName evidence="3">Pentatricopeptide repeat-containing protein-mitochondrial domain-containing protein</fullName>
    </recommendedName>
</protein>
<evidence type="ECO:0000313" key="5">
    <source>
        <dbReference type="Proteomes" id="UP001163846"/>
    </source>
</evidence>
<proteinExistence type="predicted"/>
<dbReference type="Pfam" id="PF13812">
    <property type="entry name" value="PPR_3"/>
    <property type="match status" value="3"/>
</dbReference>
<dbReference type="InterPro" id="IPR057027">
    <property type="entry name" value="TPR_mt"/>
</dbReference>
<feature type="repeat" description="PPR" evidence="2">
    <location>
        <begin position="186"/>
        <end position="220"/>
    </location>
</feature>
<evidence type="ECO:0000256" key="2">
    <source>
        <dbReference type="PROSITE-ProRule" id="PRU00708"/>
    </source>
</evidence>
<dbReference type="NCBIfam" id="TIGR00756">
    <property type="entry name" value="PPR"/>
    <property type="match status" value="2"/>
</dbReference>
<evidence type="ECO:0000313" key="4">
    <source>
        <dbReference type="EMBL" id="KAJ3844141.1"/>
    </source>
</evidence>
<dbReference type="EMBL" id="MU805959">
    <property type="protein sequence ID" value="KAJ3844141.1"/>
    <property type="molecule type" value="Genomic_DNA"/>
</dbReference>
<dbReference type="PANTHER" id="PTHR46862:SF5">
    <property type="entry name" value="OS02G0170000 PROTEIN"/>
    <property type="match status" value="1"/>
</dbReference>
<feature type="repeat" description="PPR" evidence="2">
    <location>
        <begin position="467"/>
        <end position="501"/>
    </location>
</feature>
<keyword evidence="5" id="KW-1185">Reference proteome</keyword>
<dbReference type="InterPro" id="IPR011990">
    <property type="entry name" value="TPR-like_helical_dom_sf"/>
</dbReference>
<dbReference type="Proteomes" id="UP001163846">
    <property type="component" value="Unassembled WGS sequence"/>
</dbReference>
<keyword evidence="1" id="KW-0677">Repeat</keyword>
<comment type="caution">
    <text evidence="4">The sequence shown here is derived from an EMBL/GenBank/DDBJ whole genome shotgun (WGS) entry which is preliminary data.</text>
</comment>
<gene>
    <name evidence="4" type="ORF">F5878DRAFT_714811</name>
</gene>